<dbReference type="InterPro" id="IPR036388">
    <property type="entry name" value="WH-like_DNA-bd_sf"/>
</dbReference>
<dbReference type="NCBIfam" id="TIGR02937">
    <property type="entry name" value="sigma70-ECF"/>
    <property type="match status" value="1"/>
</dbReference>
<dbReference type="GO" id="GO:0016987">
    <property type="term" value="F:sigma factor activity"/>
    <property type="evidence" value="ECO:0007669"/>
    <property type="project" value="UniProtKB-KW"/>
</dbReference>
<keyword evidence="2" id="KW-0805">Transcription regulation</keyword>
<dbReference type="CDD" id="cd06171">
    <property type="entry name" value="Sigma70_r4"/>
    <property type="match status" value="1"/>
</dbReference>
<evidence type="ECO:0000256" key="5">
    <source>
        <dbReference type="ARBA" id="ARBA00023163"/>
    </source>
</evidence>
<feature type="domain" description="RNA polymerase sigma-70 region 2" evidence="6">
    <location>
        <begin position="28"/>
        <end position="93"/>
    </location>
</feature>
<keyword evidence="5" id="KW-0804">Transcription</keyword>
<dbReference type="InterPro" id="IPR014284">
    <property type="entry name" value="RNA_pol_sigma-70_dom"/>
</dbReference>
<feature type="domain" description="RNA polymerase sigma factor 70 region 4 type 2" evidence="7">
    <location>
        <begin position="128"/>
        <end position="180"/>
    </location>
</feature>
<dbReference type="InterPro" id="IPR007627">
    <property type="entry name" value="RNA_pol_sigma70_r2"/>
</dbReference>
<dbReference type="PANTHER" id="PTHR43133:SF8">
    <property type="entry name" value="RNA POLYMERASE SIGMA FACTOR HI_1459-RELATED"/>
    <property type="match status" value="1"/>
</dbReference>
<evidence type="ECO:0000313" key="9">
    <source>
        <dbReference type="Proteomes" id="UP000648239"/>
    </source>
</evidence>
<dbReference type="Gene3D" id="1.10.10.10">
    <property type="entry name" value="Winged helix-like DNA-binding domain superfamily/Winged helix DNA-binding domain"/>
    <property type="match status" value="1"/>
</dbReference>
<protein>
    <submittedName>
        <fullName evidence="8">Sigma-70 family RNA polymerase sigma factor</fullName>
    </submittedName>
</protein>
<gene>
    <name evidence="8" type="ORF">IFK94_11395</name>
</gene>
<reference evidence="8 9" key="1">
    <citation type="submission" date="2020-08" db="EMBL/GenBank/DDBJ databases">
        <title>Acidobacteriota in marine sediments use diverse sulfur dissimilation pathways.</title>
        <authorList>
            <person name="Wasmund K."/>
        </authorList>
    </citation>
    <scope>NUCLEOTIDE SEQUENCE [LARGE SCALE GENOMIC DNA]</scope>
    <source>
        <strain evidence="8">MAG AM4</strain>
    </source>
</reference>
<dbReference type="EMBL" id="JACXWD010000041">
    <property type="protein sequence ID" value="MBD3868720.1"/>
    <property type="molecule type" value="Genomic_DNA"/>
</dbReference>
<evidence type="ECO:0000256" key="4">
    <source>
        <dbReference type="ARBA" id="ARBA00023125"/>
    </source>
</evidence>
<name>A0A8J6Y7H2_9BACT</name>
<accession>A0A8J6Y7H2</accession>
<comment type="similarity">
    <text evidence="1">Belongs to the sigma-70 factor family. ECF subfamily.</text>
</comment>
<dbReference type="Gene3D" id="1.10.1740.10">
    <property type="match status" value="1"/>
</dbReference>
<evidence type="ECO:0000259" key="7">
    <source>
        <dbReference type="Pfam" id="PF08281"/>
    </source>
</evidence>
<evidence type="ECO:0000256" key="3">
    <source>
        <dbReference type="ARBA" id="ARBA00023082"/>
    </source>
</evidence>
<dbReference type="Pfam" id="PF08281">
    <property type="entry name" value="Sigma70_r4_2"/>
    <property type="match status" value="1"/>
</dbReference>
<dbReference type="AlphaFoldDB" id="A0A8J6Y7H2"/>
<dbReference type="PANTHER" id="PTHR43133">
    <property type="entry name" value="RNA POLYMERASE ECF-TYPE SIGMA FACTO"/>
    <property type="match status" value="1"/>
</dbReference>
<comment type="caution">
    <text evidence="8">The sequence shown here is derived from an EMBL/GenBank/DDBJ whole genome shotgun (WGS) entry which is preliminary data.</text>
</comment>
<evidence type="ECO:0000313" key="8">
    <source>
        <dbReference type="EMBL" id="MBD3868720.1"/>
    </source>
</evidence>
<dbReference type="InterPro" id="IPR013325">
    <property type="entry name" value="RNA_pol_sigma_r2"/>
</dbReference>
<evidence type="ECO:0000259" key="6">
    <source>
        <dbReference type="Pfam" id="PF04542"/>
    </source>
</evidence>
<dbReference type="InterPro" id="IPR039425">
    <property type="entry name" value="RNA_pol_sigma-70-like"/>
</dbReference>
<dbReference type="InterPro" id="IPR013324">
    <property type="entry name" value="RNA_pol_sigma_r3/r4-like"/>
</dbReference>
<evidence type="ECO:0000256" key="2">
    <source>
        <dbReference type="ARBA" id="ARBA00023015"/>
    </source>
</evidence>
<evidence type="ECO:0000256" key="1">
    <source>
        <dbReference type="ARBA" id="ARBA00010641"/>
    </source>
</evidence>
<proteinExistence type="inferred from homology"/>
<dbReference type="InterPro" id="IPR013249">
    <property type="entry name" value="RNA_pol_sigma70_r4_t2"/>
</dbReference>
<sequence>MRGTINVQELDPILERCRRGDNLAWEALVRRTQSRVYGLALQYVRDPDEASDLAQEIFIKIYRNLDKMETGSAFMPWLVRLSRNCCIDRIRRIKARPPARDVVVDEDLELKSSAPSPEQSWDTDRRKQLVYQAMGKLSEQNREILLLKEIQQLKLTEIAGMLGLPVGTIKSRASRARVELAKSVLKLDPSYGAAAATGG</sequence>
<dbReference type="SUPFAM" id="SSF88946">
    <property type="entry name" value="Sigma2 domain of RNA polymerase sigma factors"/>
    <property type="match status" value="1"/>
</dbReference>
<keyword evidence="3" id="KW-0731">Sigma factor</keyword>
<keyword evidence="4" id="KW-0238">DNA-binding</keyword>
<dbReference type="SUPFAM" id="SSF88659">
    <property type="entry name" value="Sigma3 and sigma4 domains of RNA polymerase sigma factors"/>
    <property type="match status" value="1"/>
</dbReference>
<dbReference type="GO" id="GO:0003677">
    <property type="term" value="F:DNA binding"/>
    <property type="evidence" value="ECO:0007669"/>
    <property type="project" value="UniProtKB-KW"/>
</dbReference>
<organism evidence="8 9">
    <name type="scientific">Candidatus Polarisedimenticola svalbardensis</name>
    <dbReference type="NCBI Taxonomy" id="2886004"/>
    <lineage>
        <taxon>Bacteria</taxon>
        <taxon>Pseudomonadati</taxon>
        <taxon>Acidobacteriota</taxon>
        <taxon>Candidatus Polarisedimenticolia</taxon>
        <taxon>Candidatus Polarisedimenticolales</taxon>
        <taxon>Candidatus Polarisedimenticolaceae</taxon>
        <taxon>Candidatus Polarisedimenticola</taxon>
    </lineage>
</organism>
<dbReference type="GO" id="GO:0006352">
    <property type="term" value="P:DNA-templated transcription initiation"/>
    <property type="evidence" value="ECO:0007669"/>
    <property type="project" value="InterPro"/>
</dbReference>
<dbReference type="Pfam" id="PF04542">
    <property type="entry name" value="Sigma70_r2"/>
    <property type="match status" value="1"/>
</dbReference>
<dbReference type="Proteomes" id="UP000648239">
    <property type="component" value="Unassembled WGS sequence"/>
</dbReference>